<dbReference type="Pfam" id="PF01074">
    <property type="entry name" value="Glyco_hydro_38N"/>
    <property type="match status" value="1"/>
</dbReference>
<dbReference type="GO" id="GO:0030246">
    <property type="term" value="F:carbohydrate binding"/>
    <property type="evidence" value="ECO:0007669"/>
    <property type="project" value="InterPro"/>
</dbReference>
<sequence>MVERKNIMQIPKKKWKIFVIHHSHTDIGYTERQEKIESFHVDYIKQAIEIINKSRDGSRPEWKGFKWTCETFWAVEKFLEQASPETKEQFMEALQQGDIELSGTYLNMTELIDYDILKKLFLKAKRLAEATDVPLNSAMTADINGYSWGYSQAMYDAGIRNLLSCVHTHHGMYAIGRKQLPFYWETPTGDKLLVWNGEHYMLGNELGISPGAVLSYSIRDEFETTPNMENHWEMAETRIMRYLCQLEKEDYPYDFALVNVMGLLRDNAAPNGKIMDFIHRWNSEYGNNVEIEMTTLNTFFDHVKNQEFEIPVYKGDWPDWWSDGVASTAMNTQIFRDAQRNLRLVKNLDQNNDTVSKETIENIEHQLTMYAEHTWGYHSSVYEPWHPMVQSLEVRKAAYAANASRMVFTALDHLKHTKGEALLSPERPFRYKVVNPFDHVVEDIAHIYLDGWEPSLFKNGFEVIDEQTGEVVPHQMDLVSEGNQISIVVKLQKDEEKIFSLRETSNKAGLTTQSTRLKGNDGVYDMENLVNLGDTPSKIKVTETGIESPFARIKWQADKGIYSWIDKNTGNELLRDEQGHAAFTPVYEVTPAGAEDQMAEVRRKMGRNRKGMDVQRSIGTLTGVKEISNGELYCVVELLYKIEGMSHYSLFLKVYHDLPRVDVSVRIHKDSVWDPENVYISMPFCTGNRASEELWLEKAGALIRPAVDQLPGTGTDYYSIQEGLAYISEETGLLIATPDTPLVQLGPLEHGQRLVHGQQTGDEANHLYAWPLTNYWETNFKGTLGGFYEFRYIVQWGDQIDSADKAIQLCQSLNIGTTSFRLNKLS</sequence>
<name>A0A5Q2TMM5_9BACI</name>
<keyword evidence="3" id="KW-1185">Reference proteome</keyword>
<dbReference type="GO" id="GO:0006013">
    <property type="term" value="P:mannose metabolic process"/>
    <property type="evidence" value="ECO:0007669"/>
    <property type="project" value="InterPro"/>
</dbReference>
<evidence type="ECO:0000313" key="2">
    <source>
        <dbReference type="EMBL" id="QGH36204.1"/>
    </source>
</evidence>
<gene>
    <name evidence="2" type="ORF">GI584_20095</name>
</gene>
<evidence type="ECO:0000259" key="1">
    <source>
        <dbReference type="Pfam" id="PF01074"/>
    </source>
</evidence>
<dbReference type="InterPro" id="IPR011013">
    <property type="entry name" value="Gal_mutarotase_sf_dom"/>
</dbReference>
<organism evidence="2 3">
    <name type="scientific">Gracilibacillus salitolerans</name>
    <dbReference type="NCBI Taxonomy" id="2663022"/>
    <lineage>
        <taxon>Bacteria</taxon>
        <taxon>Bacillati</taxon>
        <taxon>Bacillota</taxon>
        <taxon>Bacilli</taxon>
        <taxon>Bacillales</taxon>
        <taxon>Bacillaceae</taxon>
        <taxon>Gracilibacillus</taxon>
    </lineage>
</organism>
<feature type="domain" description="Glycoside hydrolase family 38 N-terminal" evidence="1">
    <location>
        <begin position="16"/>
        <end position="313"/>
    </location>
</feature>
<keyword evidence="2" id="KW-0378">Hydrolase</keyword>
<dbReference type="InterPro" id="IPR011330">
    <property type="entry name" value="Glyco_hydro/deAcase_b/a-brl"/>
</dbReference>
<dbReference type="GO" id="GO:0004559">
    <property type="term" value="F:alpha-mannosidase activity"/>
    <property type="evidence" value="ECO:0007669"/>
    <property type="project" value="InterPro"/>
</dbReference>
<dbReference type="AlphaFoldDB" id="A0A5Q2TMM5"/>
<dbReference type="InterPro" id="IPR027291">
    <property type="entry name" value="Glyco_hydro_38_N_sf"/>
</dbReference>
<dbReference type="CDD" id="cd10791">
    <property type="entry name" value="GH38N_AMII_like_1"/>
    <property type="match status" value="1"/>
</dbReference>
<accession>A0A5Q2TMM5</accession>
<reference evidence="2 3" key="1">
    <citation type="submission" date="2019-11" db="EMBL/GenBank/DDBJ databases">
        <title>Gracilibacillus salitolerans sp. nov., a moderate halophile isolated from a saline soil in northwest China.</title>
        <authorList>
            <person name="Gan L."/>
        </authorList>
    </citation>
    <scope>NUCLEOTIDE SEQUENCE [LARGE SCALE GENOMIC DNA]</scope>
    <source>
        <strain evidence="2 3">SCU50</strain>
    </source>
</reference>
<dbReference type="KEGG" id="grc:GI584_20095"/>
<dbReference type="InterPro" id="IPR000602">
    <property type="entry name" value="Glyco_hydro_38_N"/>
</dbReference>
<dbReference type="SUPFAM" id="SSF74650">
    <property type="entry name" value="Galactose mutarotase-like"/>
    <property type="match status" value="1"/>
</dbReference>
<dbReference type="SUPFAM" id="SSF88713">
    <property type="entry name" value="Glycoside hydrolase/deacetylase"/>
    <property type="match status" value="1"/>
</dbReference>
<dbReference type="Gene3D" id="3.20.110.10">
    <property type="entry name" value="Glycoside hydrolase 38, N terminal domain"/>
    <property type="match status" value="1"/>
</dbReference>
<evidence type="ECO:0000313" key="3">
    <source>
        <dbReference type="Proteomes" id="UP000339690"/>
    </source>
</evidence>
<dbReference type="Proteomes" id="UP000339690">
    <property type="component" value="Chromosome"/>
</dbReference>
<dbReference type="EMBL" id="CP045915">
    <property type="protein sequence ID" value="QGH36204.1"/>
    <property type="molecule type" value="Genomic_DNA"/>
</dbReference>
<protein>
    <submittedName>
        <fullName evidence="2">Glycoside hydrolase</fullName>
    </submittedName>
</protein>
<proteinExistence type="predicted"/>